<evidence type="ECO:0000313" key="7">
    <source>
        <dbReference type="Proteomes" id="UP000640786"/>
    </source>
</evidence>
<keyword evidence="3 4" id="KW-0012">Acyltransferase</keyword>
<name>A0ABR8R9L8_9BACI</name>
<protein>
    <recommendedName>
        <fullName evidence="4">1-acyl-sn-glycerol-3-phosphate acyltransferase</fullName>
        <ecNumber evidence="4">2.3.1.51</ecNumber>
    </recommendedName>
</protein>
<keyword evidence="4" id="KW-0443">Lipid metabolism</keyword>
<accession>A0ABR8R9L8</accession>
<comment type="caution">
    <text evidence="6">The sequence shown here is derived from an EMBL/GenBank/DDBJ whole genome shotgun (WGS) entry which is preliminary data.</text>
</comment>
<dbReference type="RefSeq" id="WP_144536362.1">
    <property type="nucleotide sequence ID" value="NZ_JACSQO010000004.1"/>
</dbReference>
<keyword evidence="2 4" id="KW-0808">Transferase</keyword>
<feature type="domain" description="Phospholipid/glycerol acyltransferase" evidence="5">
    <location>
        <begin position="33"/>
        <end position="143"/>
    </location>
</feature>
<dbReference type="PANTHER" id="PTHR10434">
    <property type="entry name" value="1-ACYL-SN-GLYCEROL-3-PHOSPHATE ACYLTRANSFERASE"/>
    <property type="match status" value="1"/>
</dbReference>
<evidence type="ECO:0000256" key="1">
    <source>
        <dbReference type="ARBA" id="ARBA00008655"/>
    </source>
</evidence>
<dbReference type="Proteomes" id="UP000640786">
    <property type="component" value="Unassembled WGS sequence"/>
</dbReference>
<dbReference type="SMART" id="SM00563">
    <property type="entry name" value="PlsC"/>
    <property type="match status" value="1"/>
</dbReference>
<evidence type="ECO:0000259" key="5">
    <source>
        <dbReference type="SMART" id="SM00563"/>
    </source>
</evidence>
<comment type="catalytic activity">
    <reaction evidence="4">
        <text>a 1-acyl-sn-glycero-3-phosphate + an acyl-CoA = a 1,2-diacyl-sn-glycero-3-phosphate + CoA</text>
        <dbReference type="Rhea" id="RHEA:19709"/>
        <dbReference type="ChEBI" id="CHEBI:57287"/>
        <dbReference type="ChEBI" id="CHEBI:57970"/>
        <dbReference type="ChEBI" id="CHEBI:58342"/>
        <dbReference type="ChEBI" id="CHEBI:58608"/>
        <dbReference type="EC" id="2.3.1.51"/>
    </reaction>
</comment>
<dbReference type="GO" id="GO:0016746">
    <property type="term" value="F:acyltransferase activity"/>
    <property type="evidence" value="ECO:0007669"/>
    <property type="project" value="UniProtKB-KW"/>
</dbReference>
<dbReference type="InterPro" id="IPR002123">
    <property type="entry name" value="Plipid/glycerol_acylTrfase"/>
</dbReference>
<organism evidence="6 7">
    <name type="scientific">Psychrobacillus faecigallinarum</name>
    <dbReference type="NCBI Taxonomy" id="2762235"/>
    <lineage>
        <taxon>Bacteria</taxon>
        <taxon>Bacillati</taxon>
        <taxon>Bacillota</taxon>
        <taxon>Bacilli</taxon>
        <taxon>Bacillales</taxon>
        <taxon>Bacillaceae</taxon>
        <taxon>Psychrobacillus</taxon>
    </lineage>
</organism>
<dbReference type="EC" id="2.3.1.51" evidence="4"/>
<comment type="domain">
    <text evidence="4">The HXXXXD motif is essential for acyltransferase activity and may constitute the binding site for the phosphate moiety of the glycerol-3-phosphate.</text>
</comment>
<dbReference type="NCBIfam" id="TIGR00530">
    <property type="entry name" value="AGP_acyltrn"/>
    <property type="match status" value="1"/>
</dbReference>
<sequence length="199" mass="22687">MYKFVLSIAKIIVRIFGKVEVLNKELLPQQEAYIVTCTHRGWLEIVILGIAIPRPVHFMAKKELFDNPIIGFLLRKINAFPVDRENPSPSTIKIPVKLLKRKEVVGIFPSGTRNSEGAPLKRGAVTIANLSKSPIVPAYYYGPRTLKELKRMKKAVIMFGEPIFINVQKKDELASYTELLNERTKLLEEEIQTTLENKK</sequence>
<keyword evidence="7" id="KW-1185">Reference proteome</keyword>
<proteinExistence type="inferred from homology"/>
<dbReference type="PANTHER" id="PTHR10434:SF40">
    <property type="entry name" value="1-ACYL-SN-GLYCEROL-3-PHOSPHATE ACYLTRANSFERASE"/>
    <property type="match status" value="1"/>
</dbReference>
<reference evidence="6 7" key="1">
    <citation type="submission" date="2020-08" db="EMBL/GenBank/DDBJ databases">
        <title>A Genomic Blueprint of the Chicken Gut Microbiome.</title>
        <authorList>
            <person name="Gilroy R."/>
            <person name="Ravi A."/>
            <person name="Getino M."/>
            <person name="Pursley I."/>
            <person name="Horton D.L."/>
            <person name="Alikhan N.-F."/>
            <person name="Baker D."/>
            <person name="Gharbi K."/>
            <person name="Hall N."/>
            <person name="Watson M."/>
            <person name="Adriaenssens E.M."/>
            <person name="Foster-Nyarko E."/>
            <person name="Jarju S."/>
            <person name="Secka A."/>
            <person name="Antonio M."/>
            <person name="Oren A."/>
            <person name="Chaudhuri R."/>
            <person name="La Ragione R.M."/>
            <person name="Hildebrand F."/>
            <person name="Pallen M.J."/>
        </authorList>
    </citation>
    <scope>NUCLEOTIDE SEQUENCE [LARGE SCALE GENOMIC DNA]</scope>
    <source>
        <strain evidence="6 7">Sa2BUA9</strain>
    </source>
</reference>
<evidence type="ECO:0000256" key="3">
    <source>
        <dbReference type="ARBA" id="ARBA00023315"/>
    </source>
</evidence>
<dbReference type="CDD" id="cd07989">
    <property type="entry name" value="LPLAT_AGPAT-like"/>
    <property type="match status" value="1"/>
</dbReference>
<gene>
    <name evidence="6" type="ORF">H9650_10270</name>
</gene>
<dbReference type="EMBL" id="JACSQO010000004">
    <property type="protein sequence ID" value="MBD7944501.1"/>
    <property type="molecule type" value="Genomic_DNA"/>
</dbReference>
<dbReference type="InterPro" id="IPR004552">
    <property type="entry name" value="AGP_acyltrans"/>
</dbReference>
<keyword evidence="4" id="KW-0444">Lipid biosynthesis</keyword>
<comment type="similarity">
    <text evidence="1 4">Belongs to the 1-acyl-sn-glycerol-3-phosphate acyltransferase family.</text>
</comment>
<keyword evidence="4" id="KW-1208">Phospholipid metabolism</keyword>
<keyword evidence="4" id="KW-0594">Phospholipid biosynthesis</keyword>
<evidence type="ECO:0000256" key="4">
    <source>
        <dbReference type="RuleBase" id="RU361267"/>
    </source>
</evidence>
<dbReference type="Pfam" id="PF01553">
    <property type="entry name" value="Acyltransferase"/>
    <property type="match status" value="1"/>
</dbReference>
<dbReference type="SUPFAM" id="SSF69593">
    <property type="entry name" value="Glycerol-3-phosphate (1)-acyltransferase"/>
    <property type="match status" value="1"/>
</dbReference>
<evidence type="ECO:0000313" key="6">
    <source>
        <dbReference type="EMBL" id="MBD7944501.1"/>
    </source>
</evidence>
<evidence type="ECO:0000256" key="2">
    <source>
        <dbReference type="ARBA" id="ARBA00022679"/>
    </source>
</evidence>